<proteinExistence type="predicted"/>
<dbReference type="Gene3D" id="1.20.1250.20">
    <property type="entry name" value="MFS general substrate transporter like domains"/>
    <property type="match status" value="1"/>
</dbReference>
<reference evidence="10" key="2">
    <citation type="submission" date="2020-07" db="EMBL/GenBank/DDBJ databases">
        <title>Comparative genomics analyses of Lactobacillus crispatus isolated from different ecological niches.</title>
        <authorList>
            <person name="Mancino W."/>
            <person name="Mancabelli L."/>
            <person name="Lugli G.A."/>
            <person name="Milani C."/>
            <person name="Viappiani A."/>
            <person name="Anzalone R."/>
            <person name="Longhi G."/>
            <person name="Ventura M."/>
            <person name="Turroni F."/>
        </authorList>
    </citation>
    <scope>NUCLEOTIDE SEQUENCE</scope>
    <source>
        <strain evidence="10">LB65</strain>
    </source>
</reference>
<accession>A0A109DD26</accession>
<dbReference type="PANTHER" id="PTHR43124:SF3">
    <property type="entry name" value="CHLORAMPHENICOL EFFLUX PUMP RV0191"/>
    <property type="match status" value="1"/>
</dbReference>
<dbReference type="Pfam" id="PF07690">
    <property type="entry name" value="MFS_1"/>
    <property type="match status" value="1"/>
</dbReference>
<dbReference type="EMBL" id="JACCPP010000023">
    <property type="protein sequence ID" value="MBI1708581.1"/>
    <property type="molecule type" value="Genomic_DNA"/>
</dbReference>
<dbReference type="PANTHER" id="PTHR43124">
    <property type="entry name" value="PURINE EFFLUX PUMP PBUE"/>
    <property type="match status" value="1"/>
</dbReference>
<evidence type="ECO:0000256" key="3">
    <source>
        <dbReference type="ARBA" id="ARBA00022475"/>
    </source>
</evidence>
<dbReference type="GO" id="GO:0005886">
    <property type="term" value="C:plasma membrane"/>
    <property type="evidence" value="ECO:0007669"/>
    <property type="project" value="UniProtKB-SubCell"/>
</dbReference>
<dbReference type="InterPro" id="IPR020846">
    <property type="entry name" value="MFS_dom"/>
</dbReference>
<dbReference type="SUPFAM" id="SSF103473">
    <property type="entry name" value="MFS general substrate transporter"/>
    <property type="match status" value="1"/>
</dbReference>
<dbReference type="InterPro" id="IPR011701">
    <property type="entry name" value="MFS"/>
</dbReference>
<dbReference type="Proteomes" id="UP000067598">
    <property type="component" value="Unassembled WGS sequence"/>
</dbReference>
<feature type="domain" description="Major facilitator superfamily (MFS) profile" evidence="8">
    <location>
        <begin position="7"/>
        <end position="385"/>
    </location>
</feature>
<feature type="transmembrane region" description="Helical" evidence="7">
    <location>
        <begin position="162"/>
        <end position="181"/>
    </location>
</feature>
<evidence type="ECO:0000313" key="9">
    <source>
        <dbReference type="EMBL" id="KWU03190.1"/>
    </source>
</evidence>
<feature type="transmembrane region" description="Helical" evidence="7">
    <location>
        <begin position="74"/>
        <end position="92"/>
    </location>
</feature>
<feature type="transmembrane region" description="Helical" evidence="7">
    <location>
        <begin position="241"/>
        <end position="263"/>
    </location>
</feature>
<feature type="transmembrane region" description="Helical" evidence="7">
    <location>
        <begin position="362"/>
        <end position="382"/>
    </location>
</feature>
<reference evidence="9 11" key="1">
    <citation type="journal article" date="2016" name="Microbiology (Mosc.)">
        <title>Comparison of Lactobacillus crispatus isolates from Lactobacillus-dominated vaginal microbiomes with isolates from microbiomes containing bacterial vaginosis-associated bacteria.</title>
        <authorList>
            <person name="Abdelmaksoud A.A."/>
            <person name="Koparde V.N."/>
            <person name="Sheth N.U."/>
            <person name="Serrano M.G."/>
            <person name="Glascock A.L."/>
            <person name="Fettweis J.M."/>
            <person name="Strauss Iii J.F."/>
            <person name="Buck G.A."/>
            <person name="Jefferson K.K."/>
        </authorList>
    </citation>
    <scope>NUCLEOTIDE SEQUENCE [LARGE SCALE GENOMIC DNA]</scope>
    <source>
        <strain evidence="9 11">VMC3</strain>
    </source>
</reference>
<feature type="transmembrane region" description="Helical" evidence="7">
    <location>
        <begin position="210"/>
        <end position="229"/>
    </location>
</feature>
<keyword evidence="6 7" id="KW-0472">Membrane</keyword>
<dbReference type="GO" id="GO:0022857">
    <property type="term" value="F:transmembrane transporter activity"/>
    <property type="evidence" value="ECO:0007669"/>
    <property type="project" value="InterPro"/>
</dbReference>
<dbReference type="Proteomes" id="UP001194414">
    <property type="component" value="Unassembled WGS sequence"/>
</dbReference>
<dbReference type="InterPro" id="IPR036259">
    <property type="entry name" value="MFS_trans_sf"/>
</dbReference>
<dbReference type="InterPro" id="IPR050189">
    <property type="entry name" value="MFS_Efflux_Transporters"/>
</dbReference>
<evidence type="ECO:0000256" key="2">
    <source>
        <dbReference type="ARBA" id="ARBA00022448"/>
    </source>
</evidence>
<organism evidence="9 11">
    <name type="scientific">Lactobacillus crispatus</name>
    <dbReference type="NCBI Taxonomy" id="47770"/>
    <lineage>
        <taxon>Bacteria</taxon>
        <taxon>Bacillati</taxon>
        <taxon>Bacillota</taxon>
        <taxon>Bacilli</taxon>
        <taxon>Lactobacillales</taxon>
        <taxon>Lactobacillaceae</taxon>
        <taxon>Lactobacillus</taxon>
    </lineage>
</organism>
<protein>
    <submittedName>
        <fullName evidence="9">MFS transporter</fullName>
    </submittedName>
</protein>
<evidence type="ECO:0000313" key="11">
    <source>
        <dbReference type="Proteomes" id="UP000067598"/>
    </source>
</evidence>
<comment type="caution">
    <text evidence="9">The sequence shown here is derived from an EMBL/GenBank/DDBJ whole genome shotgun (WGS) entry which is preliminary data.</text>
</comment>
<sequence>MNKKRLPLALGILSMNLVVMSASVVGAAIAAIAKSFPTEPISKVQMLSTIPQLGQVIATLIFTWLTYKMTRKNIGILAVLFVTIGGVIPAFFNSSLNLILACMIAIGFGTGLISNVGPVLVQEHFEGEERATVMGWQVGFNSIGMMAMTAIGGWLGSSNWRNLFWVYIFGVVILVAAYFLIPQDKRVTETKNKEGKGSFFATLKHVNPMVYIYLLITFFISIAMTMFMANQSIVLSTKGLGTGYVGLVTALSSIGSIVVALFLGKIRKFTKTNTIAYGFLSCALSYVCVLYFNNIGMHILGNMFSGISIVLVNATIPFELSNLADQSEFPLVISMNTLISSIAGAIAPILLAAVHIPVGPGQFVGGTILCLVIAVLLFVTRLGKRAERASAK</sequence>
<evidence type="ECO:0000256" key="7">
    <source>
        <dbReference type="SAM" id="Phobius"/>
    </source>
</evidence>
<evidence type="ECO:0000313" key="10">
    <source>
        <dbReference type="EMBL" id="MBI1708581.1"/>
    </source>
</evidence>
<evidence type="ECO:0000259" key="8">
    <source>
        <dbReference type="PROSITE" id="PS50850"/>
    </source>
</evidence>
<dbReference type="PATRIC" id="fig|47770.28.peg.1217"/>
<keyword evidence="5 7" id="KW-1133">Transmembrane helix</keyword>
<evidence type="ECO:0000256" key="6">
    <source>
        <dbReference type="ARBA" id="ARBA00023136"/>
    </source>
</evidence>
<comment type="subcellular location">
    <subcellularLocation>
        <location evidence="1">Cell membrane</location>
        <topology evidence="1">Multi-pass membrane protein</topology>
    </subcellularLocation>
</comment>
<dbReference type="AlphaFoldDB" id="A0A109DD26"/>
<feature type="transmembrane region" description="Helical" evidence="7">
    <location>
        <begin position="46"/>
        <end position="67"/>
    </location>
</feature>
<feature type="transmembrane region" description="Helical" evidence="7">
    <location>
        <begin position="299"/>
        <end position="320"/>
    </location>
</feature>
<keyword evidence="2" id="KW-0813">Transport</keyword>
<keyword evidence="3" id="KW-1003">Cell membrane</keyword>
<feature type="transmembrane region" description="Helical" evidence="7">
    <location>
        <begin position="133"/>
        <end position="156"/>
    </location>
</feature>
<gene>
    <name evidence="9" type="ORF">AEL95_08705</name>
    <name evidence="10" type="ORF">HYQ56_1569</name>
</gene>
<dbReference type="EMBL" id="LJGP01000038">
    <property type="protein sequence ID" value="KWU03190.1"/>
    <property type="molecule type" value="Genomic_DNA"/>
</dbReference>
<name>A0A109DD26_9LACO</name>
<dbReference type="RefSeq" id="WP_060462396.1">
    <property type="nucleotide sequence ID" value="NZ_AP025162.1"/>
</dbReference>
<feature type="transmembrane region" description="Helical" evidence="7">
    <location>
        <begin position="332"/>
        <end position="356"/>
    </location>
</feature>
<evidence type="ECO:0000256" key="4">
    <source>
        <dbReference type="ARBA" id="ARBA00022692"/>
    </source>
</evidence>
<feature type="transmembrane region" description="Helical" evidence="7">
    <location>
        <begin position="98"/>
        <end position="121"/>
    </location>
</feature>
<keyword evidence="4 7" id="KW-0812">Transmembrane</keyword>
<feature type="transmembrane region" description="Helical" evidence="7">
    <location>
        <begin position="275"/>
        <end position="293"/>
    </location>
</feature>
<dbReference type="PROSITE" id="PS50850">
    <property type="entry name" value="MFS"/>
    <property type="match status" value="1"/>
</dbReference>
<evidence type="ECO:0000256" key="5">
    <source>
        <dbReference type="ARBA" id="ARBA00022989"/>
    </source>
</evidence>
<evidence type="ECO:0000256" key="1">
    <source>
        <dbReference type="ARBA" id="ARBA00004651"/>
    </source>
</evidence>